<dbReference type="eggNOG" id="KOG1339">
    <property type="taxonomic scope" value="Eukaryota"/>
</dbReference>
<feature type="domain" description="Peptidase A1" evidence="7">
    <location>
        <begin position="1"/>
        <end position="329"/>
    </location>
</feature>
<evidence type="ECO:0000256" key="3">
    <source>
        <dbReference type="ARBA" id="ARBA00022750"/>
    </source>
</evidence>
<evidence type="ECO:0000256" key="1">
    <source>
        <dbReference type="ARBA" id="ARBA00007447"/>
    </source>
</evidence>
<keyword evidence="3" id="KW-0064">Aspartyl protease</keyword>
<dbReference type="Pfam" id="PF14541">
    <property type="entry name" value="TAXi_C"/>
    <property type="match status" value="1"/>
</dbReference>
<dbReference type="Gene3D" id="2.40.70.10">
    <property type="entry name" value="Acid Proteases"/>
    <property type="match status" value="2"/>
</dbReference>
<dbReference type="InterPro" id="IPR051708">
    <property type="entry name" value="Plant_Aspart_Prot_A1"/>
</dbReference>
<proteinExistence type="inferred from homology"/>
<dbReference type="InterPro" id="IPR032861">
    <property type="entry name" value="TAXi_N"/>
</dbReference>
<dbReference type="GO" id="GO:0006508">
    <property type="term" value="P:proteolysis"/>
    <property type="evidence" value="ECO:0007669"/>
    <property type="project" value="UniProtKB-KW"/>
</dbReference>
<sequence>MGRLAATLLVLCFMSLTTAAHDLWRGVLGRLLAYAPAGGGVTVPIHWSQAFYTVNFTIGTLAPPPQPVSAVVDVGGELVWTQCSRYCHRCFKQDLPLFDTNASSTFRPEPCGTALCESIPTRRNCSSDGGVCGYEASTLLWDTTGRVGTDTVAIGTGTARRRASPSGRTKQSLVAQMNATAFSYCLAPPDAGKSSRLFIGATAKLAGGGSATTPFFKESSPNSGLNRSYVDLKKALTAAVGAPAPAQPNYDLCFPKAGGSKAPDLVFTFHGGAAMTVPVSSYLFDAGNDTVCLAIVNLTESDGLSILGSLQQVNIHFLFDLEKETLSFEHADCSALS</sequence>
<evidence type="ECO:0000259" key="7">
    <source>
        <dbReference type="PROSITE" id="PS51767"/>
    </source>
</evidence>
<dbReference type="STRING" id="4533.J3N4H0"/>
<protein>
    <recommendedName>
        <fullName evidence="7">Peptidase A1 domain-containing protein</fullName>
    </recommendedName>
</protein>
<evidence type="ECO:0000313" key="9">
    <source>
        <dbReference type="Proteomes" id="UP000006038"/>
    </source>
</evidence>
<dbReference type="GO" id="GO:0005576">
    <property type="term" value="C:extracellular region"/>
    <property type="evidence" value="ECO:0007669"/>
    <property type="project" value="TreeGrafter"/>
</dbReference>
<feature type="chain" id="PRO_5003774376" description="Peptidase A1 domain-containing protein" evidence="6">
    <location>
        <begin position="21"/>
        <end position="337"/>
    </location>
</feature>
<dbReference type="Pfam" id="PF14543">
    <property type="entry name" value="TAXi_N"/>
    <property type="match status" value="1"/>
</dbReference>
<keyword evidence="9" id="KW-1185">Reference proteome</keyword>
<dbReference type="HOGENOM" id="CLU_005738_1_1_1"/>
<dbReference type="GO" id="GO:0004190">
    <property type="term" value="F:aspartic-type endopeptidase activity"/>
    <property type="evidence" value="ECO:0007669"/>
    <property type="project" value="UniProtKB-KW"/>
</dbReference>
<keyword evidence="5" id="KW-0325">Glycoprotein</keyword>
<name>J3N4H0_ORYBR</name>
<dbReference type="Gramene" id="OB10G24180.1">
    <property type="protein sequence ID" value="OB10G24180.1"/>
    <property type="gene ID" value="OB10G24180"/>
</dbReference>
<evidence type="ECO:0000256" key="4">
    <source>
        <dbReference type="ARBA" id="ARBA00022801"/>
    </source>
</evidence>
<dbReference type="EnsemblPlants" id="OB10G24180.1">
    <property type="protein sequence ID" value="OB10G24180.1"/>
    <property type="gene ID" value="OB10G24180"/>
</dbReference>
<reference evidence="8" key="2">
    <citation type="submission" date="2013-04" db="UniProtKB">
        <authorList>
            <consortium name="EnsemblPlants"/>
        </authorList>
    </citation>
    <scope>IDENTIFICATION</scope>
</reference>
<dbReference type="Proteomes" id="UP000006038">
    <property type="component" value="Chromosome 10"/>
</dbReference>
<dbReference type="AlphaFoldDB" id="J3N4H0"/>
<dbReference type="InterPro" id="IPR034161">
    <property type="entry name" value="Pepsin-like_plant"/>
</dbReference>
<dbReference type="InterPro" id="IPR021109">
    <property type="entry name" value="Peptidase_aspartic_dom_sf"/>
</dbReference>
<dbReference type="PANTHER" id="PTHR47967">
    <property type="entry name" value="OS07G0603500 PROTEIN-RELATED"/>
    <property type="match status" value="1"/>
</dbReference>
<keyword evidence="4" id="KW-0378">Hydrolase</keyword>
<dbReference type="PANTHER" id="PTHR47967:SF17">
    <property type="entry name" value="EUKARYOTIC ASPARTYL PROTEASE FAMILY PROTEIN, EXPRESSED"/>
    <property type="match status" value="1"/>
</dbReference>
<dbReference type="OMA" id="GACGYEA"/>
<dbReference type="SUPFAM" id="SSF50630">
    <property type="entry name" value="Acid proteases"/>
    <property type="match status" value="1"/>
</dbReference>
<reference evidence="8" key="1">
    <citation type="journal article" date="2013" name="Nat. Commun.">
        <title>Whole-genome sequencing of Oryza brachyantha reveals mechanisms underlying Oryza genome evolution.</title>
        <authorList>
            <person name="Chen J."/>
            <person name="Huang Q."/>
            <person name="Gao D."/>
            <person name="Wang J."/>
            <person name="Lang Y."/>
            <person name="Liu T."/>
            <person name="Li B."/>
            <person name="Bai Z."/>
            <person name="Luis Goicoechea J."/>
            <person name="Liang C."/>
            <person name="Chen C."/>
            <person name="Zhang W."/>
            <person name="Sun S."/>
            <person name="Liao Y."/>
            <person name="Zhang X."/>
            <person name="Yang L."/>
            <person name="Song C."/>
            <person name="Wang M."/>
            <person name="Shi J."/>
            <person name="Liu G."/>
            <person name="Liu J."/>
            <person name="Zhou H."/>
            <person name="Zhou W."/>
            <person name="Yu Q."/>
            <person name="An N."/>
            <person name="Chen Y."/>
            <person name="Cai Q."/>
            <person name="Wang B."/>
            <person name="Liu B."/>
            <person name="Min J."/>
            <person name="Huang Y."/>
            <person name="Wu H."/>
            <person name="Li Z."/>
            <person name="Zhang Y."/>
            <person name="Yin Y."/>
            <person name="Song W."/>
            <person name="Jiang J."/>
            <person name="Jackson S.A."/>
            <person name="Wing R.A."/>
            <person name="Wang J."/>
            <person name="Chen M."/>
        </authorList>
    </citation>
    <scope>NUCLEOTIDE SEQUENCE [LARGE SCALE GENOMIC DNA]</scope>
    <source>
        <strain evidence="8">cv. IRGC 101232</strain>
    </source>
</reference>
<evidence type="ECO:0000313" key="8">
    <source>
        <dbReference type="EnsemblPlants" id="OB10G24180.1"/>
    </source>
</evidence>
<dbReference type="PROSITE" id="PS51767">
    <property type="entry name" value="PEPTIDASE_A1"/>
    <property type="match status" value="1"/>
</dbReference>
<dbReference type="InterPro" id="IPR033121">
    <property type="entry name" value="PEPTIDASE_A1"/>
</dbReference>
<keyword evidence="2" id="KW-0645">Protease</keyword>
<evidence type="ECO:0000256" key="5">
    <source>
        <dbReference type="ARBA" id="ARBA00023180"/>
    </source>
</evidence>
<dbReference type="InterPro" id="IPR032799">
    <property type="entry name" value="TAXi_C"/>
</dbReference>
<keyword evidence="6" id="KW-0732">Signal</keyword>
<evidence type="ECO:0000256" key="2">
    <source>
        <dbReference type="ARBA" id="ARBA00022670"/>
    </source>
</evidence>
<comment type="similarity">
    <text evidence="1">Belongs to the peptidase A1 family.</text>
</comment>
<feature type="signal peptide" evidence="6">
    <location>
        <begin position="1"/>
        <end position="20"/>
    </location>
</feature>
<evidence type="ECO:0000256" key="6">
    <source>
        <dbReference type="SAM" id="SignalP"/>
    </source>
</evidence>
<accession>J3N4H0</accession>
<organism evidence="8">
    <name type="scientific">Oryza brachyantha</name>
    <name type="common">malo sina</name>
    <dbReference type="NCBI Taxonomy" id="4533"/>
    <lineage>
        <taxon>Eukaryota</taxon>
        <taxon>Viridiplantae</taxon>
        <taxon>Streptophyta</taxon>
        <taxon>Embryophyta</taxon>
        <taxon>Tracheophyta</taxon>
        <taxon>Spermatophyta</taxon>
        <taxon>Magnoliopsida</taxon>
        <taxon>Liliopsida</taxon>
        <taxon>Poales</taxon>
        <taxon>Poaceae</taxon>
        <taxon>BOP clade</taxon>
        <taxon>Oryzoideae</taxon>
        <taxon>Oryzeae</taxon>
        <taxon>Oryzinae</taxon>
        <taxon>Oryza</taxon>
    </lineage>
</organism>
<dbReference type="CDD" id="cd05476">
    <property type="entry name" value="pepsin_A_like_plant"/>
    <property type="match status" value="1"/>
</dbReference>